<evidence type="ECO:0000313" key="4">
    <source>
        <dbReference type="Proteomes" id="UP000316213"/>
    </source>
</evidence>
<protein>
    <submittedName>
        <fullName evidence="3">YCII-related domain protein</fullName>
    </submittedName>
</protein>
<dbReference type="Proteomes" id="UP000316213">
    <property type="component" value="Unassembled WGS sequence"/>
</dbReference>
<dbReference type="Gene3D" id="3.30.70.1060">
    <property type="entry name" value="Dimeric alpha+beta barrel"/>
    <property type="match status" value="1"/>
</dbReference>
<gene>
    <name evidence="3" type="ORF">Pla100_32240</name>
</gene>
<dbReference type="InterPro" id="IPR011008">
    <property type="entry name" value="Dimeric_a/b-barrel"/>
</dbReference>
<accession>A0A5C6AB83</accession>
<name>A0A5C6AB83_9BACT</name>
<dbReference type="PANTHER" id="PTHR35174:SF3">
    <property type="entry name" value="BLL7171 PROTEIN"/>
    <property type="match status" value="1"/>
</dbReference>
<dbReference type="InterPro" id="IPR005545">
    <property type="entry name" value="YCII"/>
</dbReference>
<reference evidence="3 4" key="1">
    <citation type="submission" date="2019-02" db="EMBL/GenBank/DDBJ databases">
        <title>Deep-cultivation of Planctomycetes and their phenomic and genomic characterization uncovers novel biology.</title>
        <authorList>
            <person name="Wiegand S."/>
            <person name="Jogler M."/>
            <person name="Boedeker C."/>
            <person name="Pinto D."/>
            <person name="Vollmers J."/>
            <person name="Rivas-Marin E."/>
            <person name="Kohn T."/>
            <person name="Peeters S.H."/>
            <person name="Heuer A."/>
            <person name="Rast P."/>
            <person name="Oberbeckmann S."/>
            <person name="Bunk B."/>
            <person name="Jeske O."/>
            <person name="Meyerdierks A."/>
            <person name="Storesund J.E."/>
            <person name="Kallscheuer N."/>
            <person name="Luecker S."/>
            <person name="Lage O.M."/>
            <person name="Pohl T."/>
            <person name="Merkel B.J."/>
            <person name="Hornburger P."/>
            <person name="Mueller R.-W."/>
            <person name="Bruemmer F."/>
            <person name="Labrenz M."/>
            <person name="Spormann A.M."/>
            <person name="Op Den Camp H."/>
            <person name="Overmann J."/>
            <person name="Amann R."/>
            <person name="Jetten M.S.M."/>
            <person name="Mascher T."/>
            <person name="Medema M.H."/>
            <person name="Devos D.P."/>
            <person name="Kaster A.-K."/>
            <person name="Ovreas L."/>
            <person name="Rohde M."/>
            <person name="Galperin M.Y."/>
            <person name="Jogler C."/>
        </authorList>
    </citation>
    <scope>NUCLEOTIDE SEQUENCE [LARGE SCALE GENOMIC DNA]</scope>
    <source>
        <strain evidence="3 4">Pla100</strain>
    </source>
</reference>
<organism evidence="3 4">
    <name type="scientific">Neorhodopirellula pilleata</name>
    <dbReference type="NCBI Taxonomy" id="2714738"/>
    <lineage>
        <taxon>Bacteria</taxon>
        <taxon>Pseudomonadati</taxon>
        <taxon>Planctomycetota</taxon>
        <taxon>Planctomycetia</taxon>
        <taxon>Pirellulales</taxon>
        <taxon>Pirellulaceae</taxon>
        <taxon>Neorhodopirellula</taxon>
    </lineage>
</organism>
<comment type="similarity">
    <text evidence="1">Belongs to the YciI family.</text>
</comment>
<evidence type="ECO:0000313" key="3">
    <source>
        <dbReference type="EMBL" id="TWT95583.1"/>
    </source>
</evidence>
<dbReference type="AlphaFoldDB" id="A0A5C6AB83"/>
<evidence type="ECO:0000259" key="2">
    <source>
        <dbReference type="Pfam" id="PF03795"/>
    </source>
</evidence>
<dbReference type="PANTHER" id="PTHR35174">
    <property type="entry name" value="BLL7171 PROTEIN-RELATED"/>
    <property type="match status" value="1"/>
</dbReference>
<dbReference type="OrthoDB" id="9807535at2"/>
<sequence>MKYILLIYSEEGVWPPDELAVARDESVGVCHKLNDQGQYLGAAPLEAANTATCVRVRDGNLAVSDGPYAETKEQLAGYFLIDVAGLDEAIEVASQIPGTTRGTTEIRSIIELPGMP</sequence>
<dbReference type="Pfam" id="PF03795">
    <property type="entry name" value="YCII"/>
    <property type="match status" value="1"/>
</dbReference>
<dbReference type="RefSeq" id="WP_146578634.1">
    <property type="nucleotide sequence ID" value="NZ_SJPM01000006.1"/>
</dbReference>
<comment type="caution">
    <text evidence="3">The sequence shown here is derived from an EMBL/GenBank/DDBJ whole genome shotgun (WGS) entry which is preliminary data.</text>
</comment>
<dbReference type="SUPFAM" id="SSF54909">
    <property type="entry name" value="Dimeric alpha+beta barrel"/>
    <property type="match status" value="1"/>
</dbReference>
<feature type="domain" description="YCII-related" evidence="2">
    <location>
        <begin position="1"/>
        <end position="112"/>
    </location>
</feature>
<keyword evidence="4" id="KW-1185">Reference proteome</keyword>
<dbReference type="EMBL" id="SJPM01000006">
    <property type="protein sequence ID" value="TWT95583.1"/>
    <property type="molecule type" value="Genomic_DNA"/>
</dbReference>
<proteinExistence type="inferred from homology"/>
<evidence type="ECO:0000256" key="1">
    <source>
        <dbReference type="ARBA" id="ARBA00007689"/>
    </source>
</evidence>